<evidence type="ECO:0000256" key="1">
    <source>
        <dbReference type="SAM" id="Phobius"/>
    </source>
</evidence>
<keyword evidence="3" id="KW-1185">Reference proteome</keyword>
<organism evidence="2 3">
    <name type="scientific">Propioniciclava tarda</name>
    <dbReference type="NCBI Taxonomy" id="433330"/>
    <lineage>
        <taxon>Bacteria</taxon>
        <taxon>Bacillati</taxon>
        <taxon>Actinomycetota</taxon>
        <taxon>Actinomycetes</taxon>
        <taxon>Propionibacteriales</taxon>
        <taxon>Propionibacteriaceae</taxon>
        <taxon>Propioniciclava</taxon>
    </lineage>
</organism>
<reference evidence="2 3" key="1">
    <citation type="submission" date="2019-01" db="EMBL/GenBank/DDBJ databases">
        <title>Lactibacter flavus gen. nov., sp. nov., a novel bacterium of the family Propionibacteriaceae isolated from raw milk and dairy products.</title>
        <authorList>
            <person name="Huptas C."/>
            <person name="Wenning M."/>
            <person name="Breitenwieser F."/>
            <person name="Doll E."/>
            <person name="Von Neubeck M."/>
            <person name="Busse H.-J."/>
            <person name="Scherer S."/>
        </authorList>
    </citation>
    <scope>NUCLEOTIDE SEQUENCE [LARGE SCALE GENOMIC DNA]</scope>
    <source>
        <strain evidence="2 3">DSM 22130</strain>
    </source>
</reference>
<keyword evidence="1" id="KW-0472">Membrane</keyword>
<dbReference type="Proteomes" id="UP000291933">
    <property type="component" value="Unassembled WGS sequence"/>
</dbReference>
<accession>A0A4Q9KID2</accession>
<sequence>MAMLAVAVQLGRGVANLTLGAGWLWPTGERFFSSLFGILGGDGAAGLVGVRNAASGWQLMVWVTASVSVALVLGVLALVAANRRWSSGAVRGTASTSEAREVLGVQRLRRHRRVIRPDLNPRRLGRLR</sequence>
<gene>
    <name evidence="2" type="ORF">ET996_12415</name>
</gene>
<keyword evidence="1" id="KW-0812">Transmembrane</keyword>
<feature type="transmembrane region" description="Helical" evidence="1">
    <location>
        <begin position="59"/>
        <end position="81"/>
    </location>
</feature>
<dbReference type="AlphaFoldDB" id="A0A4Q9KID2"/>
<protein>
    <submittedName>
        <fullName evidence="2">Uncharacterized protein</fullName>
    </submittedName>
</protein>
<evidence type="ECO:0000313" key="2">
    <source>
        <dbReference type="EMBL" id="TBT93135.1"/>
    </source>
</evidence>
<dbReference type="RefSeq" id="WP_131172878.1">
    <property type="nucleotide sequence ID" value="NZ_FXTL01000018.1"/>
</dbReference>
<dbReference type="EMBL" id="SDMR01000018">
    <property type="protein sequence ID" value="TBT93135.1"/>
    <property type="molecule type" value="Genomic_DNA"/>
</dbReference>
<proteinExistence type="predicted"/>
<name>A0A4Q9KID2_PROTD</name>
<comment type="caution">
    <text evidence="2">The sequence shown here is derived from an EMBL/GenBank/DDBJ whole genome shotgun (WGS) entry which is preliminary data.</text>
</comment>
<keyword evidence="1" id="KW-1133">Transmembrane helix</keyword>
<evidence type="ECO:0000313" key="3">
    <source>
        <dbReference type="Proteomes" id="UP000291933"/>
    </source>
</evidence>